<protein>
    <recommendedName>
        <fullName evidence="2">F-box associated beta-propeller type 3 domain-containing protein</fullName>
    </recommendedName>
</protein>
<evidence type="ECO:0000313" key="3">
    <source>
        <dbReference type="EMBL" id="THG12501.1"/>
    </source>
</evidence>
<evidence type="ECO:0000256" key="1">
    <source>
        <dbReference type="SAM" id="MobiDB-lite"/>
    </source>
</evidence>
<reference evidence="3 4" key="1">
    <citation type="journal article" date="2018" name="Proc. Natl. Acad. Sci. U.S.A.">
        <title>Draft genome sequence of Camellia sinensis var. sinensis provides insights into the evolution of the tea genome and tea quality.</title>
        <authorList>
            <person name="Wei C."/>
            <person name="Yang H."/>
            <person name="Wang S."/>
            <person name="Zhao J."/>
            <person name="Liu C."/>
            <person name="Gao L."/>
            <person name="Xia E."/>
            <person name="Lu Y."/>
            <person name="Tai Y."/>
            <person name="She G."/>
            <person name="Sun J."/>
            <person name="Cao H."/>
            <person name="Tong W."/>
            <person name="Gao Q."/>
            <person name="Li Y."/>
            <person name="Deng W."/>
            <person name="Jiang X."/>
            <person name="Wang W."/>
            <person name="Chen Q."/>
            <person name="Zhang S."/>
            <person name="Li H."/>
            <person name="Wu J."/>
            <person name="Wang P."/>
            <person name="Li P."/>
            <person name="Shi C."/>
            <person name="Zheng F."/>
            <person name="Jian J."/>
            <person name="Huang B."/>
            <person name="Shan D."/>
            <person name="Shi M."/>
            <person name="Fang C."/>
            <person name="Yue Y."/>
            <person name="Li F."/>
            <person name="Li D."/>
            <person name="Wei S."/>
            <person name="Han B."/>
            <person name="Jiang C."/>
            <person name="Yin Y."/>
            <person name="Xia T."/>
            <person name="Zhang Z."/>
            <person name="Bennetzen J.L."/>
            <person name="Zhao S."/>
            <person name="Wan X."/>
        </authorList>
    </citation>
    <scope>NUCLEOTIDE SEQUENCE [LARGE SCALE GENOMIC DNA]</scope>
    <source>
        <strain evidence="4">cv. Shuchazao</strain>
        <tissue evidence="3">Leaf</tissue>
    </source>
</reference>
<dbReference type="InterPro" id="IPR055290">
    <property type="entry name" value="At3g26010-like"/>
</dbReference>
<proteinExistence type="predicted"/>
<dbReference type="InterPro" id="IPR013187">
    <property type="entry name" value="F-box-assoc_dom_typ3"/>
</dbReference>
<organism evidence="3 4">
    <name type="scientific">Camellia sinensis var. sinensis</name>
    <name type="common">China tea</name>
    <dbReference type="NCBI Taxonomy" id="542762"/>
    <lineage>
        <taxon>Eukaryota</taxon>
        <taxon>Viridiplantae</taxon>
        <taxon>Streptophyta</taxon>
        <taxon>Embryophyta</taxon>
        <taxon>Tracheophyta</taxon>
        <taxon>Spermatophyta</taxon>
        <taxon>Magnoliopsida</taxon>
        <taxon>eudicotyledons</taxon>
        <taxon>Gunneridae</taxon>
        <taxon>Pentapetalae</taxon>
        <taxon>asterids</taxon>
        <taxon>Ericales</taxon>
        <taxon>Theaceae</taxon>
        <taxon>Camellia</taxon>
    </lineage>
</organism>
<feature type="region of interest" description="Disordered" evidence="1">
    <location>
        <begin position="1"/>
        <end position="22"/>
    </location>
</feature>
<dbReference type="Pfam" id="PF08268">
    <property type="entry name" value="FBA_3"/>
    <property type="match status" value="1"/>
</dbReference>
<evidence type="ECO:0000259" key="2">
    <source>
        <dbReference type="Pfam" id="PF08268"/>
    </source>
</evidence>
<feature type="domain" description="F-box associated beta-propeller type 3" evidence="2">
    <location>
        <begin position="118"/>
        <end position="329"/>
    </location>
</feature>
<comment type="caution">
    <text evidence="3">The sequence shown here is derived from an EMBL/GenBank/DDBJ whole genome shotgun (WGS) entry which is preliminary data.</text>
</comment>
<evidence type="ECO:0000313" key="4">
    <source>
        <dbReference type="Proteomes" id="UP000306102"/>
    </source>
</evidence>
<dbReference type="EMBL" id="SDRB02006529">
    <property type="protein sequence ID" value="THG12501.1"/>
    <property type="molecule type" value="Genomic_DNA"/>
</dbReference>
<keyword evidence="4" id="KW-1185">Reference proteome</keyword>
<dbReference type="AlphaFoldDB" id="A0A4S4E8R8"/>
<dbReference type="NCBIfam" id="TIGR01640">
    <property type="entry name" value="F_box_assoc_1"/>
    <property type="match status" value="1"/>
</dbReference>
<accession>A0A4S4E8R8</accession>
<sequence length="402" mass="46402">MDKHKSLENSQSPVLIDGGIKSYPSESNFSGCQSCGEAKTEGGADGGVERTADGTVDGEEARTSLKGLDRCKSVCKGWKNLTYESTFTPLHCERTGTILGYFVQDLVHNKYFSKFASMDRSKELGQNLSLDFLPHPMKVEASSNQGILCCVYHDYRNYRFYVCKPSTRQWQKLPNPKTRYMTVQVAIVVIRSNPLHYKIVRLSNPKHMLKYYYNYHCEIFDSDLWAWRKLNDVLLPPRVIFINQPTVVASGAIHWLTSNDQVFAFDINSETYSTFPLPEPIITEEDEFHYRDKQLTVYKGRLAFIYREPDGYLVLWEMDTNRVWQKINTLNIEPVEEKEPYPSYAAFYNADIAVMKGFRNIMFYKFQNCGSGDVKLHDLKMVPRDIFVFRSDLEPTELKCGS</sequence>
<dbReference type="Proteomes" id="UP000306102">
    <property type="component" value="Unassembled WGS sequence"/>
</dbReference>
<gene>
    <name evidence="3" type="ORF">TEA_023006</name>
</gene>
<dbReference type="PANTHER" id="PTHR35546:SF16">
    <property type="entry name" value="F-BOX ASSOCIATED UBIQUITINATION EFFECTOR FAMILY PROTEIN-RELATED"/>
    <property type="match status" value="1"/>
</dbReference>
<dbReference type="PANTHER" id="PTHR35546">
    <property type="entry name" value="F-BOX PROTEIN INTERACTION DOMAIN PROTEIN-RELATED"/>
    <property type="match status" value="1"/>
</dbReference>
<name>A0A4S4E8R8_CAMSN</name>
<dbReference type="InterPro" id="IPR017451">
    <property type="entry name" value="F-box-assoc_interact_dom"/>
</dbReference>